<dbReference type="InterPro" id="IPR000595">
    <property type="entry name" value="cNMP-bd_dom"/>
</dbReference>
<dbReference type="PANTHER" id="PTHR45689">
    <property type="entry name" value="I[[H]] CHANNEL, ISOFORM E"/>
    <property type="match status" value="1"/>
</dbReference>
<dbReference type="InterPro" id="IPR005821">
    <property type="entry name" value="Ion_trans_dom"/>
</dbReference>
<dbReference type="KEGG" id="goe:100898981"/>
<dbReference type="AlphaFoldDB" id="A0AAJ6VXD4"/>
<feature type="transmembrane region" description="Helical" evidence="8">
    <location>
        <begin position="190"/>
        <end position="217"/>
    </location>
</feature>
<feature type="transmembrane region" description="Helical" evidence="8">
    <location>
        <begin position="70"/>
        <end position="88"/>
    </location>
</feature>
<evidence type="ECO:0000256" key="5">
    <source>
        <dbReference type="ARBA" id="ARBA00023065"/>
    </source>
</evidence>
<dbReference type="Pfam" id="PF00520">
    <property type="entry name" value="Ion_trans"/>
    <property type="match status" value="1"/>
</dbReference>
<dbReference type="InterPro" id="IPR018488">
    <property type="entry name" value="cNMP-bd_CS"/>
</dbReference>
<keyword evidence="2" id="KW-0813">Transport</keyword>
<accession>A0AAJ6VXD4</accession>
<gene>
    <name evidence="11" type="primary">LOC100898981</name>
</gene>
<evidence type="ECO:0000259" key="9">
    <source>
        <dbReference type="PROSITE" id="PS50042"/>
    </source>
</evidence>
<keyword evidence="4 8" id="KW-1133">Transmembrane helix</keyword>
<evidence type="ECO:0000256" key="3">
    <source>
        <dbReference type="ARBA" id="ARBA00022692"/>
    </source>
</evidence>
<dbReference type="SUPFAM" id="SSF51206">
    <property type="entry name" value="cAMP-binding domain-like"/>
    <property type="match status" value="1"/>
</dbReference>
<name>A0AAJ6VXD4_9ACAR</name>
<proteinExistence type="predicted"/>
<dbReference type="InterPro" id="IPR051413">
    <property type="entry name" value="K/Na_HCN_channel"/>
</dbReference>
<protein>
    <submittedName>
        <fullName evidence="11">Potassium/sodium hyperpolarization-activated cyclic nucleotide-gated channel 1</fullName>
    </submittedName>
</protein>
<dbReference type="PROSITE" id="PS00888">
    <property type="entry name" value="CNMP_BINDING_1"/>
    <property type="match status" value="1"/>
</dbReference>
<dbReference type="InterPro" id="IPR003938">
    <property type="entry name" value="K_chnl_volt-dep_EAG/ELK/ERG"/>
</dbReference>
<dbReference type="CDD" id="cd00038">
    <property type="entry name" value="CAP_ED"/>
    <property type="match status" value="1"/>
</dbReference>
<evidence type="ECO:0000256" key="6">
    <source>
        <dbReference type="ARBA" id="ARBA00023136"/>
    </source>
</evidence>
<evidence type="ECO:0000256" key="7">
    <source>
        <dbReference type="ARBA" id="ARBA00023303"/>
    </source>
</evidence>
<dbReference type="InterPro" id="IPR014710">
    <property type="entry name" value="RmlC-like_jellyroll"/>
</dbReference>
<organism evidence="10 11">
    <name type="scientific">Galendromus occidentalis</name>
    <name type="common">western predatory mite</name>
    <dbReference type="NCBI Taxonomy" id="34638"/>
    <lineage>
        <taxon>Eukaryota</taxon>
        <taxon>Metazoa</taxon>
        <taxon>Ecdysozoa</taxon>
        <taxon>Arthropoda</taxon>
        <taxon>Chelicerata</taxon>
        <taxon>Arachnida</taxon>
        <taxon>Acari</taxon>
        <taxon>Parasitiformes</taxon>
        <taxon>Mesostigmata</taxon>
        <taxon>Gamasina</taxon>
        <taxon>Phytoseioidea</taxon>
        <taxon>Phytoseiidae</taxon>
        <taxon>Typhlodrominae</taxon>
        <taxon>Galendromus</taxon>
    </lineage>
</organism>
<dbReference type="Pfam" id="PF00027">
    <property type="entry name" value="cNMP_binding"/>
    <property type="match status" value="1"/>
</dbReference>
<dbReference type="GO" id="GO:0098855">
    <property type="term" value="C:HCN channel complex"/>
    <property type="evidence" value="ECO:0007669"/>
    <property type="project" value="TreeGrafter"/>
</dbReference>
<evidence type="ECO:0000256" key="4">
    <source>
        <dbReference type="ARBA" id="ARBA00022989"/>
    </source>
</evidence>
<dbReference type="Gene3D" id="1.10.287.70">
    <property type="match status" value="1"/>
</dbReference>
<dbReference type="GeneID" id="100898981"/>
<dbReference type="GO" id="GO:0005249">
    <property type="term" value="F:voltage-gated potassium channel activity"/>
    <property type="evidence" value="ECO:0007669"/>
    <property type="project" value="InterPro"/>
</dbReference>
<feature type="transmembrane region" description="Helical" evidence="8">
    <location>
        <begin position="268"/>
        <end position="289"/>
    </location>
</feature>
<dbReference type="PROSITE" id="PS50042">
    <property type="entry name" value="CNMP_BINDING_3"/>
    <property type="match status" value="1"/>
</dbReference>
<feature type="transmembrane region" description="Helical" evidence="8">
    <location>
        <begin position="118"/>
        <end position="137"/>
    </location>
</feature>
<dbReference type="GO" id="GO:0035725">
    <property type="term" value="P:sodium ion transmembrane transport"/>
    <property type="evidence" value="ECO:0007669"/>
    <property type="project" value="TreeGrafter"/>
</dbReference>
<sequence length="488" mass="56630">MGDNGEGEDSSIWKRGASFDTETQIKASFMIHPDSPLRINWDIFMLVLLLINMIVIPLDVAFFASRQDTFWVVFNIFTDLAFVLDIVLNFRTGFFTSSETRDLNLDPKAVAKRYLRKWFFFDLISAIPCDLIIGIFLNDQGQNLQPTLKLVHMLKLINLVKLLRFSRLIGYWHGLQENYFLHSSGVYVRIFNLGMLMLCVCHWNACLQFFVCFALGFPEKSWVNKHHLEEASWFDQYIWAMFNAFSQMLSIGYGQFNPEIASDMFLTMFGMIIGATCYALLLGNIASLIQNLDFSTRLRMQQMREVEDYLSYREVPEALRQKIRDYFERRFRGKVFDEDHILNSLSEPLRELVTRHNCQTALRSVPLFSSVVDELFLSDLVRVLKYEFFQPSDLIIKRGTVGTKMYFLQSGRVHILSDDGPLWLREGSYFGEMCLLTQCERKASVKAETYCSAFSLSMENFNEVLDRHPSIKAAIQKIVEDSLSITIN</sequence>
<evidence type="ECO:0000256" key="8">
    <source>
        <dbReference type="SAM" id="Phobius"/>
    </source>
</evidence>
<dbReference type="SUPFAM" id="SSF81324">
    <property type="entry name" value="Voltage-gated potassium channels"/>
    <property type="match status" value="1"/>
</dbReference>
<keyword evidence="6 8" id="KW-0472">Membrane</keyword>
<comment type="subcellular location">
    <subcellularLocation>
        <location evidence="1">Membrane</location>
        <topology evidence="1">Multi-pass membrane protein</topology>
    </subcellularLocation>
</comment>
<dbReference type="GO" id="GO:0003254">
    <property type="term" value="P:regulation of membrane depolarization"/>
    <property type="evidence" value="ECO:0007669"/>
    <property type="project" value="TreeGrafter"/>
</dbReference>
<feature type="transmembrane region" description="Helical" evidence="8">
    <location>
        <begin position="43"/>
        <end position="64"/>
    </location>
</feature>
<feature type="domain" description="Cyclic nucleotide-binding" evidence="9">
    <location>
        <begin position="368"/>
        <end position="465"/>
    </location>
</feature>
<dbReference type="Gene3D" id="1.10.287.630">
    <property type="entry name" value="Helix hairpin bin"/>
    <property type="match status" value="1"/>
</dbReference>
<dbReference type="PANTHER" id="PTHR45689:SF5">
    <property type="entry name" value="I[[H]] CHANNEL, ISOFORM E"/>
    <property type="match status" value="1"/>
</dbReference>
<evidence type="ECO:0000313" key="11">
    <source>
        <dbReference type="RefSeq" id="XP_003742439.1"/>
    </source>
</evidence>
<reference evidence="11" key="1">
    <citation type="submission" date="2025-08" db="UniProtKB">
        <authorList>
            <consortium name="RefSeq"/>
        </authorList>
    </citation>
    <scope>IDENTIFICATION</scope>
</reference>
<keyword evidence="5" id="KW-0406">Ion transport</keyword>
<keyword evidence="3 8" id="KW-0812">Transmembrane</keyword>
<keyword evidence="10" id="KW-1185">Reference proteome</keyword>
<dbReference type="Proteomes" id="UP000694867">
    <property type="component" value="Unplaced"/>
</dbReference>
<keyword evidence="7" id="KW-0407">Ion channel</keyword>
<dbReference type="SMART" id="SM00100">
    <property type="entry name" value="cNMP"/>
    <property type="match status" value="1"/>
</dbReference>
<dbReference type="InterPro" id="IPR018490">
    <property type="entry name" value="cNMP-bd_dom_sf"/>
</dbReference>
<evidence type="ECO:0000313" key="10">
    <source>
        <dbReference type="Proteomes" id="UP000694867"/>
    </source>
</evidence>
<evidence type="ECO:0000256" key="1">
    <source>
        <dbReference type="ARBA" id="ARBA00004141"/>
    </source>
</evidence>
<evidence type="ECO:0000256" key="2">
    <source>
        <dbReference type="ARBA" id="ARBA00022448"/>
    </source>
</evidence>
<dbReference type="PRINTS" id="PR01463">
    <property type="entry name" value="EAGCHANLFMLY"/>
</dbReference>
<dbReference type="RefSeq" id="XP_003742439.1">
    <property type="nucleotide sequence ID" value="XM_003742391.2"/>
</dbReference>
<dbReference type="Gene3D" id="2.60.120.10">
    <property type="entry name" value="Jelly Rolls"/>
    <property type="match status" value="1"/>
</dbReference>